<dbReference type="PANTHER" id="PTHR21502:SF3">
    <property type="entry name" value="CILIUM ASSEMBLY PROTEIN DZIP1L"/>
    <property type="match status" value="1"/>
</dbReference>
<feature type="region of interest" description="Disordered" evidence="13">
    <location>
        <begin position="236"/>
        <end position="259"/>
    </location>
</feature>
<evidence type="ECO:0000256" key="9">
    <source>
        <dbReference type="ARBA" id="ARBA00023212"/>
    </source>
</evidence>
<dbReference type="Pfam" id="PF13815">
    <property type="entry name" value="Dzip-like_N"/>
    <property type="match status" value="1"/>
</dbReference>
<keyword evidence="10" id="KW-0966">Cell projection</keyword>
<feature type="compositionally biased region" description="Basic and acidic residues" evidence="13">
    <location>
        <begin position="619"/>
        <end position="637"/>
    </location>
</feature>
<dbReference type="GeneID" id="105227045"/>
<dbReference type="PROSITE" id="PS50157">
    <property type="entry name" value="ZINC_FINGER_C2H2_2"/>
    <property type="match status" value="1"/>
</dbReference>
<evidence type="ECO:0000256" key="4">
    <source>
        <dbReference type="ARBA" id="ARBA00022490"/>
    </source>
</evidence>
<reference evidence="16" key="2">
    <citation type="submission" date="2025-08" db="UniProtKB">
        <authorList>
            <consortium name="RefSeq"/>
        </authorList>
    </citation>
    <scope>IDENTIFICATION</scope>
    <source>
        <tissue evidence="16">Adult</tissue>
    </source>
</reference>
<evidence type="ECO:0000256" key="11">
    <source>
        <dbReference type="PROSITE-ProRule" id="PRU00042"/>
    </source>
</evidence>
<evidence type="ECO:0000259" key="14">
    <source>
        <dbReference type="PROSITE" id="PS50157"/>
    </source>
</evidence>
<dbReference type="GO" id="GO:0036064">
    <property type="term" value="C:ciliary basal body"/>
    <property type="evidence" value="ECO:0007669"/>
    <property type="project" value="TreeGrafter"/>
</dbReference>
<keyword evidence="5" id="KW-0479">Metal-binding</keyword>
<sequence length="826" mass="93687">MAINFNYNYPQVAREAGFKLRQYKDGPIDWRILGSIEIERLLQDQRIEQVDSLLAHLSEAPLATILDTNILDSGIAKYFVVSQFAIQYLLFCRKFLDETIRELREAHAESQMDVAKLRKSLTEANNEILQLHKKITQIEAIHEVVYPCHLCTKSFISNDALNIHISRRHGMRTTNNVADMGRTTYSNDAGISERHAETSAGTREREHNDLQLINAIKLELEIKQLKERLNNAERDIRERNLTTSNSSRRGTPREPTKTVKSIAIQSELLEIKEQDDGADATLNSASTDSSEMRERKAQLNKLQTKIQEFEAWRQMQQTNNEESIAEINRKLGEIVHTLEETKIAPTVTPVTTTVEAKVEEECIDAATLSRHGSPSVEDLERLLTQKVVEIGQKSAEKLEEFVHNMEANYKEKLDELEREIKKRNAAELNVVSEKKACNDAIQETKDAETKPSTRAASIAETNVPPHDITYTAFNPTDSDSSLSVEPKPEAAKRMPRIRRSINVVSEVVAPDKAKHTNETYLIMNEEVKQVATAVKPKPRVRKIRSVEATLPDKKHIQGEELYSLSAESNRTFVKPENADLVLDDKVENDSTDIAESLSSESEDSSSKTELTPPTQKPANVKEKKKVEAAKNPKEPPKPKLFTRNDAQRMVNKRLIAAGLEPKAPAISTAVMKRMNSELVEKRQQLKQKYPNFYVTRNKIKKLVDKLCSTKLPAPVKDMLMHTKPIRPQTTNNVGRQKRDDVQVATEVESFETLELTSTPIQTTQTVREKDEFKQRLERILASPMRQPIDDDMNIIDQQVATAQIHATPPVPLTRKRVMFNTLSPNT</sequence>
<evidence type="ECO:0000313" key="16">
    <source>
        <dbReference type="RefSeq" id="XP_011204504.2"/>
    </source>
</evidence>
<dbReference type="GO" id="GO:0005737">
    <property type="term" value="C:cytoplasm"/>
    <property type="evidence" value="ECO:0007669"/>
    <property type="project" value="TreeGrafter"/>
</dbReference>
<feature type="compositionally biased region" description="Polar residues" evidence="13">
    <location>
        <begin position="178"/>
        <end position="189"/>
    </location>
</feature>
<keyword evidence="9" id="KW-0206">Cytoskeleton</keyword>
<dbReference type="InterPro" id="IPR032714">
    <property type="entry name" value="DZIP1_N"/>
</dbReference>
<dbReference type="OrthoDB" id="515971at2759"/>
<feature type="coiled-coil region" evidence="12">
    <location>
        <begin position="100"/>
        <end position="141"/>
    </location>
</feature>
<dbReference type="GO" id="GO:0060271">
    <property type="term" value="P:cilium assembly"/>
    <property type="evidence" value="ECO:0007669"/>
    <property type="project" value="TreeGrafter"/>
</dbReference>
<feature type="region of interest" description="Disordered" evidence="13">
    <location>
        <begin position="592"/>
        <end position="641"/>
    </location>
</feature>
<dbReference type="PANTHER" id="PTHR21502">
    <property type="entry name" value="ZINC FINGER PROTEIN DZIP1"/>
    <property type="match status" value="1"/>
</dbReference>
<protein>
    <submittedName>
        <fullName evidence="16">Cilium assembly protein DZIP1L</fullName>
    </submittedName>
</protein>
<dbReference type="RefSeq" id="XP_011204504.2">
    <property type="nucleotide sequence ID" value="XM_011206202.4"/>
</dbReference>
<dbReference type="SMART" id="SM00355">
    <property type="entry name" value="ZnF_C2H2"/>
    <property type="match status" value="1"/>
</dbReference>
<keyword evidence="8 12" id="KW-0175">Coiled coil</keyword>
<proteinExistence type="inferred from homology"/>
<dbReference type="GO" id="GO:0008270">
    <property type="term" value="F:zinc ion binding"/>
    <property type="evidence" value="ECO:0007669"/>
    <property type="project" value="UniProtKB-KW"/>
</dbReference>
<accession>A0A6I9V7F7</accession>
<evidence type="ECO:0000256" key="6">
    <source>
        <dbReference type="ARBA" id="ARBA00022771"/>
    </source>
</evidence>
<dbReference type="GO" id="GO:0005814">
    <property type="term" value="C:centriole"/>
    <property type="evidence" value="ECO:0007669"/>
    <property type="project" value="UniProtKB-SubCell"/>
</dbReference>
<comment type="subcellular location">
    <subcellularLocation>
        <location evidence="2">Cytoplasm</location>
        <location evidence="2">Cytoskeleton</location>
        <location evidence="2">Cilium basal body</location>
    </subcellularLocation>
    <subcellularLocation>
        <location evidence="1">Cytoplasm</location>
        <location evidence="1">Cytoskeleton</location>
        <location evidence="1">Microtubule organizing center</location>
        <location evidence="1">Centrosome</location>
        <location evidence="1">Centriole</location>
    </subcellularLocation>
</comment>
<name>A0A6I9V7F7_BACDO</name>
<feature type="region of interest" description="Disordered" evidence="13">
    <location>
        <begin position="272"/>
        <end position="293"/>
    </location>
</feature>
<feature type="region of interest" description="Disordered" evidence="13">
    <location>
        <begin position="178"/>
        <end position="206"/>
    </location>
</feature>
<dbReference type="KEGG" id="bdr:105227045"/>
<organism evidence="15 16">
    <name type="scientific">Bactrocera dorsalis</name>
    <name type="common">Oriental fruit fly</name>
    <name type="synonym">Dacus dorsalis</name>
    <dbReference type="NCBI Taxonomy" id="27457"/>
    <lineage>
        <taxon>Eukaryota</taxon>
        <taxon>Metazoa</taxon>
        <taxon>Ecdysozoa</taxon>
        <taxon>Arthropoda</taxon>
        <taxon>Hexapoda</taxon>
        <taxon>Insecta</taxon>
        <taxon>Pterygota</taxon>
        <taxon>Neoptera</taxon>
        <taxon>Endopterygota</taxon>
        <taxon>Diptera</taxon>
        <taxon>Brachycera</taxon>
        <taxon>Muscomorpha</taxon>
        <taxon>Tephritoidea</taxon>
        <taxon>Tephritidae</taxon>
        <taxon>Bactrocera</taxon>
        <taxon>Bactrocera</taxon>
    </lineage>
</organism>
<evidence type="ECO:0000256" key="5">
    <source>
        <dbReference type="ARBA" id="ARBA00022723"/>
    </source>
</evidence>
<evidence type="ECO:0000256" key="10">
    <source>
        <dbReference type="ARBA" id="ARBA00023273"/>
    </source>
</evidence>
<reference evidence="15" key="1">
    <citation type="submission" date="2025-05" db="UniProtKB">
        <authorList>
            <consortium name="RefSeq"/>
        </authorList>
    </citation>
    <scope>NUCLEOTIDE SEQUENCE [LARGE SCALE GENOMIC DNA]</scope>
</reference>
<dbReference type="InterPro" id="IPR051241">
    <property type="entry name" value="DZIP_RILPL"/>
</dbReference>
<keyword evidence="6 11" id="KW-0863">Zinc-finger</keyword>
<evidence type="ECO:0000313" key="15">
    <source>
        <dbReference type="Proteomes" id="UP001652620"/>
    </source>
</evidence>
<comment type="similarity">
    <text evidence="3">Belongs to the DZIP C2H2-type zinc-finger protein family.</text>
</comment>
<feature type="coiled-coil region" evidence="12">
    <location>
        <begin position="395"/>
        <end position="429"/>
    </location>
</feature>
<dbReference type="FunCoup" id="A0A6I9V7F7">
    <property type="interactions" value="23"/>
</dbReference>
<gene>
    <name evidence="16" type="primary">LOC105227045</name>
</gene>
<dbReference type="InterPro" id="IPR058883">
    <property type="entry name" value="DZIP1_dom"/>
</dbReference>
<keyword evidence="7" id="KW-0862">Zinc</keyword>
<dbReference type="Proteomes" id="UP001652620">
    <property type="component" value="Chromosome 2"/>
</dbReference>
<feature type="domain" description="C2H2-type" evidence="14">
    <location>
        <begin position="146"/>
        <end position="174"/>
    </location>
</feature>
<dbReference type="AlphaFoldDB" id="A0A6I9V7F7"/>
<dbReference type="PROSITE" id="PS00028">
    <property type="entry name" value="ZINC_FINGER_C2H2_1"/>
    <property type="match status" value="1"/>
</dbReference>
<evidence type="ECO:0000256" key="12">
    <source>
        <dbReference type="SAM" id="Coils"/>
    </source>
</evidence>
<evidence type="ECO:0000256" key="13">
    <source>
        <dbReference type="SAM" id="MobiDB-lite"/>
    </source>
</evidence>
<evidence type="ECO:0000256" key="7">
    <source>
        <dbReference type="ARBA" id="ARBA00022833"/>
    </source>
</evidence>
<dbReference type="InterPro" id="IPR013087">
    <property type="entry name" value="Znf_C2H2_type"/>
</dbReference>
<dbReference type="InParanoid" id="A0A6I9V7F7"/>
<keyword evidence="4" id="KW-0963">Cytoplasm</keyword>
<keyword evidence="15" id="KW-1185">Reference proteome</keyword>
<dbReference type="Pfam" id="PF25977">
    <property type="entry name" value="DZIP1"/>
    <property type="match status" value="1"/>
</dbReference>
<evidence type="ECO:0000256" key="2">
    <source>
        <dbReference type="ARBA" id="ARBA00004120"/>
    </source>
</evidence>
<evidence type="ECO:0000256" key="3">
    <source>
        <dbReference type="ARBA" id="ARBA00009131"/>
    </source>
</evidence>
<evidence type="ECO:0000256" key="8">
    <source>
        <dbReference type="ARBA" id="ARBA00023054"/>
    </source>
</evidence>
<evidence type="ECO:0000256" key="1">
    <source>
        <dbReference type="ARBA" id="ARBA00004114"/>
    </source>
</evidence>
<feature type="compositionally biased region" description="Basic and acidic residues" evidence="13">
    <location>
        <begin position="191"/>
        <end position="206"/>
    </location>
</feature>